<protein>
    <submittedName>
        <fullName evidence="2">Chromosome partitioning protein</fullName>
    </submittedName>
</protein>
<dbReference type="EMBL" id="QAOL01000037">
    <property type="protein sequence ID" value="PTQ80593.1"/>
    <property type="molecule type" value="Genomic_DNA"/>
</dbReference>
<evidence type="ECO:0000259" key="1">
    <source>
        <dbReference type="Pfam" id="PF01656"/>
    </source>
</evidence>
<dbReference type="InterPro" id="IPR002586">
    <property type="entry name" value="CobQ/CobB/MinD/ParA_Nub-bd_dom"/>
</dbReference>
<feature type="domain" description="CobQ/CobB/MinD/ParA nucleotide binding" evidence="1">
    <location>
        <begin position="4"/>
        <end position="180"/>
    </location>
</feature>
<dbReference type="CDD" id="cd02042">
    <property type="entry name" value="ParAB_family"/>
    <property type="match status" value="1"/>
</dbReference>
<comment type="caution">
    <text evidence="2">The sequence shown here is derived from an EMBL/GenBank/DDBJ whole genome shotgun (WGS) entry which is preliminary data.</text>
</comment>
<reference evidence="2 3" key="1">
    <citation type="submission" date="2018-04" db="EMBL/GenBank/DDBJ databases">
        <title>Active sludge and wastewater microbial communities from Klosterneuburg, Austria.</title>
        <authorList>
            <person name="Wagner M."/>
        </authorList>
    </citation>
    <scope>NUCLEOTIDE SEQUENCE [LARGE SCALE GENOMIC DNA]</scope>
    <source>
        <strain evidence="2 3">Nm4</strain>
    </source>
</reference>
<dbReference type="RefSeq" id="WP_107787617.1">
    <property type="nucleotide sequence ID" value="NZ_QAOL01000037.1"/>
</dbReference>
<dbReference type="PANTHER" id="PTHR13696:SF99">
    <property type="entry name" value="COBYRINIC ACID AC-DIAMIDE SYNTHASE"/>
    <property type="match status" value="1"/>
</dbReference>
<dbReference type="Pfam" id="PF01656">
    <property type="entry name" value="CbiA"/>
    <property type="match status" value="1"/>
</dbReference>
<gene>
    <name evidence="2" type="ORF">C8R28_10377</name>
</gene>
<organism evidence="2 3">
    <name type="scientific">Nitrosomonas ureae</name>
    <dbReference type="NCBI Taxonomy" id="44577"/>
    <lineage>
        <taxon>Bacteria</taxon>
        <taxon>Pseudomonadati</taxon>
        <taxon>Pseudomonadota</taxon>
        <taxon>Betaproteobacteria</taxon>
        <taxon>Nitrosomonadales</taxon>
        <taxon>Nitrosomonadaceae</taxon>
        <taxon>Nitrosomonas</taxon>
    </lineage>
</organism>
<dbReference type="PIRSF" id="PIRSF009320">
    <property type="entry name" value="Nuc_binding_HP_1000"/>
    <property type="match status" value="1"/>
</dbReference>
<evidence type="ECO:0000313" key="2">
    <source>
        <dbReference type="EMBL" id="PTQ80593.1"/>
    </source>
</evidence>
<proteinExistence type="predicted"/>
<accession>A0A2T5I9U4</accession>
<dbReference type="Proteomes" id="UP000244110">
    <property type="component" value="Unassembled WGS sequence"/>
</dbReference>
<evidence type="ECO:0000313" key="3">
    <source>
        <dbReference type="Proteomes" id="UP000244110"/>
    </source>
</evidence>
<dbReference type="InterPro" id="IPR050678">
    <property type="entry name" value="DNA_Partitioning_ATPase"/>
</dbReference>
<name>A0A2T5I9U4_9PROT</name>
<dbReference type="AlphaFoldDB" id="A0A2T5I9U4"/>
<dbReference type="InterPro" id="IPR027417">
    <property type="entry name" value="P-loop_NTPase"/>
</dbReference>
<dbReference type="PANTHER" id="PTHR13696">
    <property type="entry name" value="P-LOOP CONTAINING NUCLEOSIDE TRIPHOSPHATE HYDROLASE"/>
    <property type="match status" value="1"/>
</dbReference>
<dbReference type="SUPFAM" id="SSF52540">
    <property type="entry name" value="P-loop containing nucleoside triphosphate hydrolases"/>
    <property type="match status" value="1"/>
</dbReference>
<dbReference type="Gene3D" id="3.40.50.300">
    <property type="entry name" value="P-loop containing nucleotide triphosphate hydrolases"/>
    <property type="match status" value="1"/>
</dbReference>
<sequence length="206" mass="22028">MKTLAILSQKGGVGKTTLATCLAVAAEADGKKVAIFDLDPQATASFWLDVRKADNPAVISIQSIRLASMLKAASEAGTDLAIIDGAAVARDVAFEASQVADYVLIPTKTAVFDTMSMIHTIDIVQQQNKPFSIVLTFVSPTGQEIADAVAAVSELNANICPVHIGNRKAYFRAQSEGKTVQEYEPSGKAADEIARLYKYTCIQLYK</sequence>